<dbReference type="SUPFAM" id="SSF55073">
    <property type="entry name" value="Nucleotide cyclase"/>
    <property type="match status" value="1"/>
</dbReference>
<dbReference type="PROSITE" id="PS50883">
    <property type="entry name" value="EAL"/>
    <property type="match status" value="1"/>
</dbReference>
<name>G4QFW9_GLANF</name>
<keyword evidence="6" id="KW-1185">Reference proteome</keyword>
<keyword evidence="2" id="KW-1133">Transmembrane helix</keyword>
<feature type="domain" description="GGDEF" evidence="4">
    <location>
        <begin position="293"/>
        <end position="426"/>
    </location>
</feature>
<evidence type="ECO:0000259" key="4">
    <source>
        <dbReference type="PROSITE" id="PS50887"/>
    </source>
</evidence>
<dbReference type="KEGG" id="gni:GNIT_0922"/>
<dbReference type="PANTHER" id="PTHR44757:SF2">
    <property type="entry name" value="BIOFILM ARCHITECTURE MAINTENANCE PROTEIN MBAA"/>
    <property type="match status" value="1"/>
</dbReference>
<organism evidence="5 6">
    <name type="scientific">Glaciecola nitratireducens (strain JCM 12485 / KCTC 12276 / FR1064)</name>
    <dbReference type="NCBI Taxonomy" id="1085623"/>
    <lineage>
        <taxon>Bacteria</taxon>
        <taxon>Pseudomonadati</taxon>
        <taxon>Pseudomonadota</taxon>
        <taxon>Gammaproteobacteria</taxon>
        <taxon>Alteromonadales</taxon>
        <taxon>Alteromonadaceae</taxon>
        <taxon>Brumicola</taxon>
    </lineage>
</organism>
<dbReference type="RefSeq" id="WP_014107935.1">
    <property type="nucleotide sequence ID" value="NC_016041.1"/>
</dbReference>
<keyword evidence="2" id="KW-0472">Membrane</keyword>
<dbReference type="CDD" id="cd01949">
    <property type="entry name" value="GGDEF"/>
    <property type="match status" value="1"/>
</dbReference>
<sequence length="697" mass="78936">MIFKTIRSTLTAFNSLAIASLCAAVLSFAIFQHEELYSEAVTSNLDGLSNNMAEDLFTILGASNIDKLEVTKALLELTEYENVDFAIVVDKDFKEIEFHAGKPLQEIGRPNLSVDTEQLRELEIGMSTSKGQLYAKKLIGEVAFPLGYLLIANDLQNPLDRSKIALMKNVLPLTIIVIGIGIALSLWLNSKMLLPFQKLARLAHQIKQTNDYSIDIKVHGKQEVTDLSNEMSSMMDTIHDEEIKNKHYTQQLMQQRKDMERLANFDSLTGLPNRQFFMETLRKSLSQAEGENDDMVLMYFDLDGFKGVNDTHGHEVGDKLLIEASKRTQRFLRHGDLIARLGGDEFLILLYNDPNDFVVTDIAERIIKEISKPFYISDWEILISVSIGIARATDAKYNLSDFVSNADVAMYKSKVEGKNKHTIFIPAMMEDNRRRLIIANSIVSGLRNNEFQVYYQPKVNADEQIVGFEALLRWSSDELGLVSPDEFIMIAEQSGKINQITEWLLKEVMFNYASILEHFGEDTVIALNLSAHDLKNAKILELITSLYARHMINPKCIEFEVTESTYLENFDMANAFFENIRTLGSSIALDDFGTGYSSLSYLTQIQLNTLKIDKQFVDNLGISKRSTLVTKTVIEMAKQLNLNICAEGVETRQQMDFLVAHGCHQLQGYLFGKPTDLPTLLAVPYKKESKRVLPFMR</sequence>
<feature type="transmembrane region" description="Helical" evidence="2">
    <location>
        <begin position="12"/>
        <end position="31"/>
    </location>
</feature>
<dbReference type="InterPro" id="IPR035919">
    <property type="entry name" value="EAL_sf"/>
</dbReference>
<feature type="domain" description="EAL" evidence="3">
    <location>
        <begin position="435"/>
        <end position="688"/>
    </location>
</feature>
<dbReference type="eggNOG" id="COG5001">
    <property type="taxonomic scope" value="Bacteria"/>
</dbReference>
<dbReference type="InterPro" id="IPR001633">
    <property type="entry name" value="EAL_dom"/>
</dbReference>
<gene>
    <name evidence="5" type="ordered locus">GNIT_0922</name>
</gene>
<dbReference type="Pfam" id="PF00563">
    <property type="entry name" value="EAL"/>
    <property type="match status" value="1"/>
</dbReference>
<feature type="transmembrane region" description="Helical" evidence="2">
    <location>
        <begin position="170"/>
        <end position="188"/>
    </location>
</feature>
<dbReference type="InterPro" id="IPR029787">
    <property type="entry name" value="Nucleotide_cyclase"/>
</dbReference>
<dbReference type="FunFam" id="3.30.70.270:FF:000001">
    <property type="entry name" value="Diguanylate cyclase domain protein"/>
    <property type="match status" value="1"/>
</dbReference>
<dbReference type="Proteomes" id="UP000009282">
    <property type="component" value="Chromosome"/>
</dbReference>
<dbReference type="InterPro" id="IPR043128">
    <property type="entry name" value="Rev_trsase/Diguanyl_cyclase"/>
</dbReference>
<dbReference type="SUPFAM" id="SSF141868">
    <property type="entry name" value="EAL domain-like"/>
    <property type="match status" value="1"/>
</dbReference>
<dbReference type="Gene3D" id="6.10.340.10">
    <property type="match status" value="1"/>
</dbReference>
<accession>G4QFW9</accession>
<dbReference type="AlphaFoldDB" id="G4QFW9"/>
<dbReference type="CDD" id="cd01948">
    <property type="entry name" value="EAL"/>
    <property type="match status" value="1"/>
</dbReference>
<evidence type="ECO:0000256" key="2">
    <source>
        <dbReference type="SAM" id="Phobius"/>
    </source>
</evidence>
<evidence type="ECO:0000259" key="3">
    <source>
        <dbReference type="PROSITE" id="PS50883"/>
    </source>
</evidence>
<dbReference type="STRING" id="1085623.GNIT_0922"/>
<dbReference type="EMBL" id="CP003060">
    <property type="protein sequence ID" value="AEP29060.1"/>
    <property type="molecule type" value="Genomic_DNA"/>
</dbReference>
<dbReference type="Gene3D" id="3.30.70.270">
    <property type="match status" value="1"/>
</dbReference>
<dbReference type="HOGENOM" id="CLU_000445_70_46_6"/>
<comment type="cofactor">
    <cofactor evidence="1">
        <name>Mg(2+)</name>
        <dbReference type="ChEBI" id="CHEBI:18420"/>
    </cofactor>
</comment>
<proteinExistence type="predicted"/>
<dbReference type="SMART" id="SM00267">
    <property type="entry name" value="GGDEF"/>
    <property type="match status" value="1"/>
</dbReference>
<evidence type="ECO:0000256" key="1">
    <source>
        <dbReference type="ARBA" id="ARBA00001946"/>
    </source>
</evidence>
<reference evidence="5 6" key="1">
    <citation type="journal article" date="2011" name="J. Bacteriol.">
        <title>Complete genome sequence of seawater bacterium Glaciecola nitratireducens FR1064T.</title>
        <authorList>
            <person name="Bian F."/>
            <person name="Qin Q.L."/>
            <person name="Xie B.B."/>
            <person name="Shu Y.L."/>
            <person name="Zhang X.Y."/>
            <person name="Yu Y."/>
            <person name="Chen B."/>
            <person name="Chen X.L."/>
            <person name="Zhou B.C."/>
            <person name="Zhang Y.Z."/>
        </authorList>
    </citation>
    <scope>NUCLEOTIDE SEQUENCE [LARGE SCALE GENOMIC DNA]</scope>
    <source>
        <strain evidence="6">JCM 12485 / KCTC 12276 / FR1064</strain>
    </source>
</reference>
<dbReference type="GO" id="GO:0003824">
    <property type="term" value="F:catalytic activity"/>
    <property type="evidence" value="ECO:0007669"/>
    <property type="project" value="UniProtKB-ARBA"/>
</dbReference>
<dbReference type="PROSITE" id="PS50887">
    <property type="entry name" value="GGDEF"/>
    <property type="match status" value="1"/>
</dbReference>
<dbReference type="InterPro" id="IPR000160">
    <property type="entry name" value="GGDEF_dom"/>
</dbReference>
<dbReference type="NCBIfam" id="TIGR00254">
    <property type="entry name" value="GGDEF"/>
    <property type="match status" value="1"/>
</dbReference>
<dbReference type="InterPro" id="IPR052155">
    <property type="entry name" value="Biofilm_reg_signaling"/>
</dbReference>
<evidence type="ECO:0000313" key="6">
    <source>
        <dbReference type="Proteomes" id="UP000009282"/>
    </source>
</evidence>
<dbReference type="Gene3D" id="3.20.20.450">
    <property type="entry name" value="EAL domain"/>
    <property type="match status" value="1"/>
</dbReference>
<protein>
    <submittedName>
        <fullName evidence="5">Diguanylate cyclase/phosphodiesterase</fullName>
    </submittedName>
</protein>
<dbReference type="Pfam" id="PF00990">
    <property type="entry name" value="GGDEF"/>
    <property type="match status" value="1"/>
</dbReference>
<keyword evidence="2" id="KW-0812">Transmembrane</keyword>
<evidence type="ECO:0000313" key="5">
    <source>
        <dbReference type="EMBL" id="AEP29060.1"/>
    </source>
</evidence>
<dbReference type="SMART" id="SM00052">
    <property type="entry name" value="EAL"/>
    <property type="match status" value="1"/>
</dbReference>
<dbReference type="PANTHER" id="PTHR44757">
    <property type="entry name" value="DIGUANYLATE CYCLASE DGCP"/>
    <property type="match status" value="1"/>
</dbReference>
<dbReference type="OrthoDB" id="9814202at2"/>